<reference evidence="3" key="1">
    <citation type="submission" date="2021-06" db="EMBL/GenBank/DDBJ databases">
        <authorList>
            <person name="Kallberg Y."/>
            <person name="Tangrot J."/>
            <person name="Rosling A."/>
        </authorList>
    </citation>
    <scope>NUCLEOTIDE SEQUENCE</scope>
    <source>
        <strain evidence="3">IA702</strain>
    </source>
</reference>
<dbReference type="PANTHER" id="PTHR45128">
    <property type="entry name" value="METHYLTRANSFERASE TYPE 11"/>
    <property type="match status" value="1"/>
</dbReference>
<evidence type="ECO:0000259" key="1">
    <source>
        <dbReference type="Pfam" id="PF13847"/>
    </source>
</evidence>
<dbReference type="InterPro" id="IPR029063">
    <property type="entry name" value="SAM-dependent_MTases_sf"/>
</dbReference>
<gene>
    <name evidence="3" type="ORF">POCULU_LOCUS3036</name>
</gene>
<name>A0A9N9F5G9_9GLOM</name>
<keyword evidence="4" id="KW-1185">Reference proteome</keyword>
<dbReference type="EMBL" id="CAJVPJ010000313">
    <property type="protein sequence ID" value="CAG8510347.1"/>
    <property type="molecule type" value="Genomic_DNA"/>
</dbReference>
<proteinExistence type="predicted"/>
<organism evidence="3 4">
    <name type="scientific">Paraglomus occultum</name>
    <dbReference type="NCBI Taxonomy" id="144539"/>
    <lineage>
        <taxon>Eukaryota</taxon>
        <taxon>Fungi</taxon>
        <taxon>Fungi incertae sedis</taxon>
        <taxon>Mucoromycota</taxon>
        <taxon>Glomeromycotina</taxon>
        <taxon>Glomeromycetes</taxon>
        <taxon>Paraglomerales</taxon>
        <taxon>Paraglomeraceae</taxon>
        <taxon>Paraglomus</taxon>
    </lineage>
</organism>
<evidence type="ECO:0000259" key="2">
    <source>
        <dbReference type="Pfam" id="PF21320"/>
    </source>
</evidence>
<feature type="domain" description="Methyltransferase" evidence="1">
    <location>
        <begin position="173"/>
        <end position="290"/>
    </location>
</feature>
<dbReference type="Proteomes" id="UP000789572">
    <property type="component" value="Unassembled WGS sequence"/>
</dbReference>
<dbReference type="PANTHER" id="PTHR45128:SF1">
    <property type="entry name" value="S-ADENOSYLMETHIONINE-DEPENDENT METHYLTRANSFERASE RV2258C"/>
    <property type="match status" value="1"/>
</dbReference>
<dbReference type="Pfam" id="PF13847">
    <property type="entry name" value="Methyltransf_31"/>
    <property type="match status" value="1"/>
</dbReference>
<dbReference type="OrthoDB" id="2013972at2759"/>
<dbReference type="SUPFAM" id="SSF53335">
    <property type="entry name" value="S-adenosyl-L-methionine-dependent methyltransferases"/>
    <property type="match status" value="1"/>
</dbReference>
<dbReference type="InterPro" id="IPR025714">
    <property type="entry name" value="Methyltranfer_dom"/>
</dbReference>
<dbReference type="InterPro" id="IPR048711">
    <property type="entry name" value="WHD_Rv2258c"/>
</dbReference>
<dbReference type="Pfam" id="PF21320">
    <property type="entry name" value="WHD_Rv2258c"/>
    <property type="match status" value="1"/>
</dbReference>
<dbReference type="CDD" id="cd02440">
    <property type="entry name" value="AdoMet_MTases"/>
    <property type="match status" value="1"/>
</dbReference>
<dbReference type="InterPro" id="IPR053173">
    <property type="entry name" value="SAM-binding_MTase"/>
</dbReference>
<sequence>MSAEASEKAQSFMMHIVKILNNGALTLMISLGHRAGLFDTLATIYPEYVSSQVLADKAKLNERYVREWLGAMVIGDIIEYNSESKTYRLPQDHSQFLTRASGPQNLAVFSQYISILGSAENSVLECFKNGGGLQENEYPRIHKVMADERYLAVGSILHTVILPGLPVLHDKLKKGCKLLDVGCGHGQVILDLAKTFPTSTFVGYDKSTEVVAIANADVASAGLTNVSFHLQDISKLKEIGEYDVILAMHTIHDLADPVNTLKGIHRALKADGVFIMQDVSLSSDLEKNRAHPFGTAMYTASTMVCVPSSLVDGGPGLGACWGTETALNMLKENGFSKIEDIVVFPNDPLGAWFISWK</sequence>
<protein>
    <submittedName>
        <fullName evidence="3">8231_t:CDS:1</fullName>
    </submittedName>
</protein>
<comment type="caution">
    <text evidence="3">The sequence shown here is derived from an EMBL/GenBank/DDBJ whole genome shotgun (WGS) entry which is preliminary data.</text>
</comment>
<feature type="domain" description="S-adenosylmethionine-dependent methyltransferase Rv2258c-like winged HTH" evidence="2">
    <location>
        <begin position="23"/>
        <end position="99"/>
    </location>
</feature>
<evidence type="ECO:0000313" key="4">
    <source>
        <dbReference type="Proteomes" id="UP000789572"/>
    </source>
</evidence>
<dbReference type="Gene3D" id="3.40.50.150">
    <property type="entry name" value="Vaccinia Virus protein VP39"/>
    <property type="match status" value="1"/>
</dbReference>
<dbReference type="AlphaFoldDB" id="A0A9N9F5G9"/>
<evidence type="ECO:0000313" key="3">
    <source>
        <dbReference type="EMBL" id="CAG8510347.1"/>
    </source>
</evidence>
<accession>A0A9N9F5G9</accession>